<dbReference type="RefSeq" id="WP_344784953.1">
    <property type="nucleotide sequence ID" value="NZ_BAAAZW010000008.1"/>
</dbReference>
<organism evidence="2 3">
    <name type="scientific">Gordonia caeni</name>
    <dbReference type="NCBI Taxonomy" id="1007097"/>
    <lineage>
        <taxon>Bacteria</taxon>
        <taxon>Bacillati</taxon>
        <taxon>Actinomycetota</taxon>
        <taxon>Actinomycetes</taxon>
        <taxon>Mycobacteriales</taxon>
        <taxon>Gordoniaceae</taxon>
        <taxon>Gordonia</taxon>
    </lineage>
</organism>
<comment type="caution">
    <text evidence="2">The sequence shown here is derived from an EMBL/GenBank/DDBJ whole genome shotgun (WGS) entry which is preliminary data.</text>
</comment>
<feature type="domain" description="HNH nuclease" evidence="1">
    <location>
        <begin position="205"/>
        <end position="254"/>
    </location>
</feature>
<proteinExistence type="predicted"/>
<evidence type="ECO:0000313" key="2">
    <source>
        <dbReference type="EMBL" id="GAA3966104.1"/>
    </source>
</evidence>
<keyword evidence="3" id="KW-1185">Reference proteome</keyword>
<dbReference type="EMBL" id="BAAAZW010000008">
    <property type="protein sequence ID" value="GAA3966104.1"/>
    <property type="molecule type" value="Genomic_DNA"/>
</dbReference>
<evidence type="ECO:0000313" key="3">
    <source>
        <dbReference type="Proteomes" id="UP001418444"/>
    </source>
</evidence>
<dbReference type="InterPro" id="IPR003615">
    <property type="entry name" value="HNH_nuc"/>
</dbReference>
<evidence type="ECO:0000259" key="1">
    <source>
        <dbReference type="Pfam" id="PF13391"/>
    </source>
</evidence>
<reference evidence="3" key="1">
    <citation type="journal article" date="2019" name="Int. J. Syst. Evol. Microbiol.">
        <title>The Global Catalogue of Microorganisms (GCM) 10K type strain sequencing project: providing services to taxonomists for standard genome sequencing and annotation.</title>
        <authorList>
            <consortium name="The Broad Institute Genomics Platform"/>
            <consortium name="The Broad Institute Genome Sequencing Center for Infectious Disease"/>
            <person name="Wu L."/>
            <person name="Ma J."/>
        </authorList>
    </citation>
    <scope>NUCLEOTIDE SEQUENCE [LARGE SCALE GENOMIC DNA]</scope>
    <source>
        <strain evidence="3">JCM 16923</strain>
    </source>
</reference>
<name>A0ABP7PIB4_9ACTN</name>
<gene>
    <name evidence="2" type="ORF">GCM10022231_28690</name>
</gene>
<protein>
    <recommendedName>
        <fullName evidence="1">HNH nuclease domain-containing protein</fullName>
    </recommendedName>
</protein>
<accession>A0ABP7PIB4</accession>
<sequence length="308" mass="34236">MAAYVGVTDRDWYEFLFETGPLHPEVNFWFPSPKQGFKAVRVGEPFVFKTHYGRSPTSNRLVGVGLFSGFARATVSEAWSLFGIGNGVESVDILRHRIEHYRKQKIGPLEDPEIGCVLLHDVVFFAPDETLPAPDGFAPSIQRGKIWDLVGTDSVVEAVLRHQIAVDQAQILSFGPTTGAPVPTVPRIGQQAFKAMVAETYGHHCAITGEKVRPVLEAAHILPVAAGGMHRVDNGLLLRSDVHTLFDRGYIGVDTKYRLRVSPALKSQFGNGDWFYAREGMTLDVPTKRAQRPNRGFLEWHNDEVFLS</sequence>
<dbReference type="Proteomes" id="UP001418444">
    <property type="component" value="Unassembled WGS sequence"/>
</dbReference>
<dbReference type="Pfam" id="PF13391">
    <property type="entry name" value="HNH_2"/>
    <property type="match status" value="1"/>
</dbReference>